<feature type="transmembrane region" description="Helical" evidence="1">
    <location>
        <begin position="86"/>
        <end position="106"/>
    </location>
</feature>
<dbReference type="AlphaFoldDB" id="A0A2S5TLY0"/>
<evidence type="ECO:0000256" key="1">
    <source>
        <dbReference type="SAM" id="Phobius"/>
    </source>
</evidence>
<keyword evidence="3" id="KW-1185">Reference proteome</keyword>
<dbReference type="OrthoDB" id="9804152at2"/>
<comment type="caution">
    <text evidence="2">The sequence shown here is derived from an EMBL/GenBank/DDBJ whole genome shotgun (WGS) entry which is preliminary data.</text>
</comment>
<organism evidence="2 3">
    <name type="scientific">Solimonas fluminis</name>
    <dbReference type="NCBI Taxonomy" id="2086571"/>
    <lineage>
        <taxon>Bacteria</taxon>
        <taxon>Pseudomonadati</taxon>
        <taxon>Pseudomonadota</taxon>
        <taxon>Gammaproteobacteria</taxon>
        <taxon>Nevskiales</taxon>
        <taxon>Nevskiaceae</taxon>
        <taxon>Solimonas</taxon>
    </lineage>
</organism>
<evidence type="ECO:0000313" key="2">
    <source>
        <dbReference type="EMBL" id="PPE75947.1"/>
    </source>
</evidence>
<evidence type="ECO:0000313" key="3">
    <source>
        <dbReference type="Proteomes" id="UP000238220"/>
    </source>
</evidence>
<dbReference type="Proteomes" id="UP000238220">
    <property type="component" value="Unassembled WGS sequence"/>
</dbReference>
<sequence length="335" mass="37272">MRALNSIGLGLLFWAALGLFCSYQAVELYFQQREDSRRMQQEILADHASYSALLIEQGFEPPPAPHLEPWAERIDSWAAQLPIPQLLVWLACTVPPAVLALWRMLLALRTARQIEDLPTSRLRGAAQGYVELHGRAAALPQEKDLRAPLSGEGCVWWACQVFREQGIGDKKQWRMTRDEQSAEPFLVDDGSGLALVLPQGADAASVRWRSWQPDSSTRHVEGTIKAGDDLYLLGDLRTFRAPWTRVPDRAAAWLPQVERMAAQRFPEGGSEPGANTLSRPADGRRFILATQPQASLIRGERWAAAICLLLFLVLAPLALAALAGAWGHVEYFYLS</sequence>
<proteinExistence type="predicted"/>
<dbReference type="RefSeq" id="WP_104228912.1">
    <property type="nucleotide sequence ID" value="NZ_PSNW01000001.1"/>
</dbReference>
<reference evidence="2 3" key="1">
    <citation type="submission" date="2018-02" db="EMBL/GenBank/DDBJ databases">
        <title>Genome sequencing of Solimonas sp. HR-BB.</title>
        <authorList>
            <person name="Lee Y."/>
            <person name="Jeon C.O."/>
        </authorList>
    </citation>
    <scope>NUCLEOTIDE SEQUENCE [LARGE SCALE GENOMIC DNA]</scope>
    <source>
        <strain evidence="2 3">HR-BB</strain>
    </source>
</reference>
<keyword evidence="1" id="KW-1133">Transmembrane helix</keyword>
<name>A0A2S5TLY0_9GAMM</name>
<feature type="transmembrane region" description="Helical" evidence="1">
    <location>
        <begin position="302"/>
        <end position="326"/>
    </location>
</feature>
<keyword evidence="1" id="KW-0812">Transmembrane</keyword>
<keyword evidence="1" id="KW-0472">Membrane</keyword>
<dbReference type="EMBL" id="PSNW01000001">
    <property type="protein sequence ID" value="PPE75947.1"/>
    <property type="molecule type" value="Genomic_DNA"/>
</dbReference>
<gene>
    <name evidence="2" type="ORF">C3942_03435</name>
</gene>
<evidence type="ECO:0008006" key="4">
    <source>
        <dbReference type="Google" id="ProtNLM"/>
    </source>
</evidence>
<accession>A0A2S5TLY0</accession>
<protein>
    <recommendedName>
        <fullName evidence="4">RING-type E3 ubiquitin transferase</fullName>
    </recommendedName>
</protein>